<dbReference type="AlphaFoldDB" id="A0A4P6X159"/>
<gene>
    <name evidence="3" type="ORF">HPF_11455</name>
</gene>
<keyword evidence="1" id="KW-1133">Transmembrane helix</keyword>
<reference evidence="3 4" key="1">
    <citation type="submission" date="2019-03" db="EMBL/GenBank/DDBJ databases">
        <authorList>
            <person name="Sebastian G."/>
            <person name="Baumann P."/>
            <person name="Ruckert C."/>
            <person name="Kalinowski J."/>
            <person name="Nebel B."/>
            <person name="Takors R."/>
            <person name="Blombach B."/>
        </authorList>
    </citation>
    <scope>NUCLEOTIDE SEQUENCE [LARGE SCALE GENOMIC DNA]</scope>
    <source>
        <strain evidence="3 4">DSM 1084</strain>
    </source>
</reference>
<dbReference type="Gene3D" id="1.20.144.10">
    <property type="entry name" value="Phosphatidic acid phosphatase type 2/haloperoxidase"/>
    <property type="match status" value="1"/>
</dbReference>
<accession>A0A4P6X159</accession>
<evidence type="ECO:0000313" key="4">
    <source>
        <dbReference type="Proteomes" id="UP000293912"/>
    </source>
</evidence>
<dbReference type="Pfam" id="PF01569">
    <property type="entry name" value="PAP2"/>
    <property type="match status" value="1"/>
</dbReference>
<dbReference type="InterPro" id="IPR036938">
    <property type="entry name" value="PAP2/HPO_sf"/>
</dbReference>
<feature type="transmembrane region" description="Helical" evidence="1">
    <location>
        <begin position="213"/>
        <end position="232"/>
    </location>
</feature>
<organism evidence="3 4">
    <name type="scientific">Hydrogenophaga pseudoflava</name>
    <name type="common">Pseudomonas carboxydoflava</name>
    <dbReference type="NCBI Taxonomy" id="47421"/>
    <lineage>
        <taxon>Bacteria</taxon>
        <taxon>Pseudomonadati</taxon>
        <taxon>Pseudomonadota</taxon>
        <taxon>Betaproteobacteria</taxon>
        <taxon>Burkholderiales</taxon>
        <taxon>Comamonadaceae</taxon>
        <taxon>Hydrogenophaga</taxon>
    </lineage>
</organism>
<evidence type="ECO:0000256" key="1">
    <source>
        <dbReference type="SAM" id="Phobius"/>
    </source>
</evidence>
<feature type="transmembrane region" description="Helical" evidence="1">
    <location>
        <begin position="72"/>
        <end position="89"/>
    </location>
</feature>
<feature type="domain" description="Phosphatidic acid phosphatase type 2/haloperoxidase" evidence="2">
    <location>
        <begin position="102"/>
        <end position="229"/>
    </location>
</feature>
<feature type="transmembrane region" description="Helical" evidence="1">
    <location>
        <begin position="185"/>
        <end position="201"/>
    </location>
</feature>
<dbReference type="CDD" id="cd03396">
    <property type="entry name" value="PAP2_like_6"/>
    <property type="match status" value="1"/>
</dbReference>
<protein>
    <submittedName>
        <fullName evidence="3">PAP2 superfamily protein</fullName>
    </submittedName>
</protein>
<dbReference type="InterPro" id="IPR000326">
    <property type="entry name" value="PAP2/HPO"/>
</dbReference>
<name>A0A4P6X159_HYDPS</name>
<proteinExistence type="predicted"/>
<keyword evidence="1" id="KW-0472">Membrane</keyword>
<keyword evidence="1" id="KW-0812">Transmembrane</keyword>
<dbReference type="KEGG" id="hpse:HPF_11455"/>
<evidence type="ECO:0000313" key="3">
    <source>
        <dbReference type="EMBL" id="QBM28306.1"/>
    </source>
</evidence>
<evidence type="ECO:0000259" key="2">
    <source>
        <dbReference type="Pfam" id="PF01569"/>
    </source>
</evidence>
<keyword evidence="4" id="KW-1185">Reference proteome</keyword>
<dbReference type="EMBL" id="CP037867">
    <property type="protein sequence ID" value="QBM28306.1"/>
    <property type="molecule type" value="Genomic_DNA"/>
</dbReference>
<dbReference type="Proteomes" id="UP000293912">
    <property type="component" value="Chromosome"/>
</dbReference>
<sequence length="251" mass="27528">MVAPVSLPAVSHQAQGSALRNAATICAGLVLLVAWEIGGLDLPLARLYGSAQGFVWRDHWLTGGVLHSGARALAWAWFGVLVIGLWWPLAFVRGLSRRERVWWLATTLLCVSLIPLLKRTSATSCPWSLAEFGTGLAQYVPHWVLGVRDGGPGGCFPSGHASSAFAFLPGWFALRDRSPVAAKRWLIVTVTVGLGLGWVQMMRGAHYLSHSLWTAWVCWTVAVLSFHLTRLWRTAASPSYLDFRKANDELD</sequence>
<dbReference type="SUPFAM" id="SSF48317">
    <property type="entry name" value="Acid phosphatase/Vanadium-dependent haloperoxidase"/>
    <property type="match status" value="1"/>
</dbReference>